<proteinExistence type="predicted"/>
<protein>
    <submittedName>
        <fullName evidence="1">Uncharacterized protein</fullName>
    </submittedName>
</protein>
<evidence type="ECO:0000313" key="2">
    <source>
        <dbReference type="Proteomes" id="UP000195321"/>
    </source>
</evidence>
<organism evidence="1 2">
    <name type="scientific">Bacillus pseudomycoides</name>
    <dbReference type="NCBI Taxonomy" id="64104"/>
    <lineage>
        <taxon>Bacteria</taxon>
        <taxon>Bacillati</taxon>
        <taxon>Bacillota</taxon>
        <taxon>Bacilli</taxon>
        <taxon>Bacillales</taxon>
        <taxon>Bacillaceae</taxon>
        <taxon>Bacillus</taxon>
        <taxon>Bacillus cereus group</taxon>
    </lineage>
</organism>
<evidence type="ECO:0000313" key="1">
    <source>
        <dbReference type="EMBL" id="OUM47089.1"/>
    </source>
</evidence>
<name>A0A1Y3M9I5_9BACI</name>
<gene>
    <name evidence="1" type="ORF">BW425_20475</name>
</gene>
<reference evidence="1 2" key="1">
    <citation type="submission" date="2017-02" db="EMBL/GenBank/DDBJ databases">
        <title>Bacillus pseudomycoides isolate FSL K6-0042.</title>
        <authorList>
            <person name="Kovac J."/>
        </authorList>
    </citation>
    <scope>NUCLEOTIDE SEQUENCE [LARGE SCALE GENOMIC DNA]</scope>
    <source>
        <strain evidence="1 2">FSL K6-0042</strain>
    </source>
</reference>
<accession>A0A1Y3M9I5</accession>
<sequence length="74" mass="8777">MLRRRKGDLHSFSLSVFTWHGAGRGSDRFYARPDALFHLKRKGLCRFFNLNLYTLKLKNECNSTIERTIHYDIS</sequence>
<dbReference type="EMBL" id="MWPX01000029">
    <property type="protein sequence ID" value="OUM47089.1"/>
    <property type="molecule type" value="Genomic_DNA"/>
</dbReference>
<dbReference type="AlphaFoldDB" id="A0A1Y3M9I5"/>
<dbReference type="Proteomes" id="UP000195321">
    <property type="component" value="Unassembled WGS sequence"/>
</dbReference>
<comment type="caution">
    <text evidence="1">The sequence shown here is derived from an EMBL/GenBank/DDBJ whole genome shotgun (WGS) entry which is preliminary data.</text>
</comment>